<keyword evidence="3" id="KW-1185">Reference proteome</keyword>
<dbReference type="Proteomes" id="UP001443914">
    <property type="component" value="Unassembled WGS sequence"/>
</dbReference>
<dbReference type="PANTHER" id="PTHR34193">
    <property type="entry name" value="OS11G0199801 PROTEIN"/>
    <property type="match status" value="1"/>
</dbReference>
<sequence length="413" mass="45598">MLDSGTKPPENRIHLFDPVGLINDGYGGTYRSSNYASKPRRPTKSYGNFEEVNSNLNGGLIKSYDSFDNNVIDPNGVGGLTRSYESFTDGNKNTGLRSYNSFSMEPNVGAKKDSDNNNISNNNVDERNGVEIRFGVDGNNVVEDDAEVCTPRLWKPSSPNSGATSPKSLNNNSYFSASSASNNPINVSKHQYQPQHQHQHQHQHQQNVSQSSRTQAIAKGRRELMDMVRDLPESFYELSLKDIVDKKAEFGVQKVVVEIPEEKKVGVGKETGSSKVKKSGKKVKKSESKKKILRSRSVDNGRFLLRTSVFPIFSGSRKNKKRLGGSNSFKIAPMPKQNPTSTGSMKAVEKDWWRRKSCISSESEDGNGLANKSDSSGSSGSSSSRSSSSNGRRSSRFLPTCCLFNGRRIRSKK</sequence>
<accession>A0AAW1N860</accession>
<feature type="region of interest" description="Disordered" evidence="1">
    <location>
        <begin position="269"/>
        <end position="293"/>
    </location>
</feature>
<feature type="compositionally biased region" description="Basic residues" evidence="1">
    <location>
        <begin position="275"/>
        <end position="284"/>
    </location>
</feature>
<feature type="region of interest" description="Disordered" evidence="1">
    <location>
        <begin position="316"/>
        <end position="399"/>
    </location>
</feature>
<feature type="compositionally biased region" description="Polar residues" evidence="1">
    <location>
        <begin position="157"/>
        <end position="169"/>
    </location>
</feature>
<dbReference type="AlphaFoldDB" id="A0AAW1N860"/>
<evidence type="ECO:0000256" key="1">
    <source>
        <dbReference type="SAM" id="MobiDB-lite"/>
    </source>
</evidence>
<comment type="caution">
    <text evidence="2">The sequence shown here is derived from an EMBL/GenBank/DDBJ whole genome shotgun (WGS) entry which is preliminary data.</text>
</comment>
<gene>
    <name evidence="2" type="ORF">RND81_01G165000</name>
</gene>
<evidence type="ECO:0000313" key="3">
    <source>
        <dbReference type="Proteomes" id="UP001443914"/>
    </source>
</evidence>
<dbReference type="PANTHER" id="PTHR34193:SF1">
    <property type="entry name" value="EXPRESSED PROTEIN"/>
    <property type="match status" value="1"/>
</dbReference>
<feature type="region of interest" description="Disordered" evidence="1">
    <location>
        <begin position="151"/>
        <end position="215"/>
    </location>
</feature>
<protein>
    <submittedName>
        <fullName evidence="2">Uncharacterized protein</fullName>
    </submittedName>
</protein>
<proteinExistence type="predicted"/>
<reference evidence="2" key="1">
    <citation type="submission" date="2024-03" db="EMBL/GenBank/DDBJ databases">
        <title>WGS assembly of Saponaria officinalis var. Norfolk2.</title>
        <authorList>
            <person name="Jenkins J."/>
            <person name="Shu S."/>
            <person name="Grimwood J."/>
            <person name="Barry K."/>
            <person name="Goodstein D."/>
            <person name="Schmutz J."/>
            <person name="Leebens-Mack J."/>
            <person name="Osbourn A."/>
        </authorList>
    </citation>
    <scope>NUCLEOTIDE SEQUENCE [LARGE SCALE GENOMIC DNA]</scope>
    <source>
        <strain evidence="2">JIC</strain>
    </source>
</reference>
<feature type="region of interest" description="Disordered" evidence="1">
    <location>
        <begin position="90"/>
        <end position="124"/>
    </location>
</feature>
<feature type="compositionally biased region" description="Low complexity" evidence="1">
    <location>
        <begin position="373"/>
        <end position="392"/>
    </location>
</feature>
<organism evidence="2 3">
    <name type="scientific">Saponaria officinalis</name>
    <name type="common">Common soapwort</name>
    <name type="synonym">Lychnis saponaria</name>
    <dbReference type="NCBI Taxonomy" id="3572"/>
    <lineage>
        <taxon>Eukaryota</taxon>
        <taxon>Viridiplantae</taxon>
        <taxon>Streptophyta</taxon>
        <taxon>Embryophyta</taxon>
        <taxon>Tracheophyta</taxon>
        <taxon>Spermatophyta</taxon>
        <taxon>Magnoliopsida</taxon>
        <taxon>eudicotyledons</taxon>
        <taxon>Gunneridae</taxon>
        <taxon>Pentapetalae</taxon>
        <taxon>Caryophyllales</taxon>
        <taxon>Caryophyllaceae</taxon>
        <taxon>Caryophylleae</taxon>
        <taxon>Saponaria</taxon>
    </lineage>
</organism>
<evidence type="ECO:0000313" key="2">
    <source>
        <dbReference type="EMBL" id="KAK9757479.1"/>
    </source>
</evidence>
<name>A0AAW1N860_SAPOF</name>
<dbReference type="EMBL" id="JBDFQZ010000001">
    <property type="protein sequence ID" value="KAK9757479.1"/>
    <property type="molecule type" value="Genomic_DNA"/>
</dbReference>
<feature type="compositionally biased region" description="Polar residues" evidence="1">
    <location>
        <begin position="90"/>
        <end position="104"/>
    </location>
</feature>
<feature type="compositionally biased region" description="Low complexity" evidence="1">
    <location>
        <begin position="170"/>
        <end position="183"/>
    </location>
</feature>